<dbReference type="OrthoDB" id="9809583at2"/>
<sequence length="288" mass="33332" precursor="true">MIKLLSTPFFVIALALPCMAQNQPFFAEGQDPKPTDRVWQKIDDLSDEFEGSTLDTNKWSADPGAKGWGWIGRPPGLFQPENVRLQDGKMQVTVRKLDAPKVINGHEFLYGGAIVRSIHPGQVGWYYECRMKANQTEMSSTFWLMTDDTVKERQELDIQECVGRLSKEAASWARGWDQVFHSNLIKTTKGQPGKVQVQGSIETETKNWERYYVYGAWWKSPHEIRYYLDGQYAYSLKPPAPWDQPKYYQMAIETYDWNPVPEDGGLVASGTREERTTQYDWVRTWKLR</sequence>
<gene>
    <name evidence="4" type="primary">porB</name>
    <name evidence="4" type="ORF">Enr13x_06970</name>
</gene>
<dbReference type="Proteomes" id="UP000319004">
    <property type="component" value="Chromosome"/>
</dbReference>
<evidence type="ECO:0000256" key="2">
    <source>
        <dbReference type="SAM" id="SignalP"/>
    </source>
</evidence>
<keyword evidence="4" id="KW-0378">Hydrolase</keyword>
<dbReference type="GO" id="GO:0005975">
    <property type="term" value="P:carbohydrate metabolic process"/>
    <property type="evidence" value="ECO:0007669"/>
    <property type="project" value="InterPro"/>
</dbReference>
<keyword evidence="2" id="KW-0732">Signal</keyword>
<dbReference type="KEGG" id="snep:Enr13x_06970"/>
<accession>A0A518HJ29</accession>
<feature type="chain" id="PRO_5022000407" evidence="2">
    <location>
        <begin position="21"/>
        <end position="288"/>
    </location>
</feature>
<dbReference type="InterPro" id="IPR013320">
    <property type="entry name" value="ConA-like_dom_sf"/>
</dbReference>
<evidence type="ECO:0000313" key="4">
    <source>
        <dbReference type="EMBL" id="QDV40861.1"/>
    </source>
</evidence>
<name>A0A518HJ29_9BACT</name>
<dbReference type="PROSITE" id="PS51762">
    <property type="entry name" value="GH16_2"/>
    <property type="match status" value="1"/>
</dbReference>
<feature type="signal peptide" evidence="2">
    <location>
        <begin position="1"/>
        <end position="20"/>
    </location>
</feature>
<dbReference type="EMBL" id="CP037423">
    <property type="protein sequence ID" value="QDV40861.1"/>
    <property type="molecule type" value="Genomic_DNA"/>
</dbReference>
<evidence type="ECO:0000256" key="1">
    <source>
        <dbReference type="ARBA" id="ARBA00006865"/>
    </source>
</evidence>
<reference evidence="4 5" key="1">
    <citation type="submission" date="2019-03" db="EMBL/GenBank/DDBJ databases">
        <title>Deep-cultivation of Planctomycetes and their phenomic and genomic characterization uncovers novel biology.</title>
        <authorList>
            <person name="Wiegand S."/>
            <person name="Jogler M."/>
            <person name="Boedeker C."/>
            <person name="Pinto D."/>
            <person name="Vollmers J."/>
            <person name="Rivas-Marin E."/>
            <person name="Kohn T."/>
            <person name="Peeters S.H."/>
            <person name="Heuer A."/>
            <person name="Rast P."/>
            <person name="Oberbeckmann S."/>
            <person name="Bunk B."/>
            <person name="Jeske O."/>
            <person name="Meyerdierks A."/>
            <person name="Storesund J.E."/>
            <person name="Kallscheuer N."/>
            <person name="Luecker S."/>
            <person name="Lage O.M."/>
            <person name="Pohl T."/>
            <person name="Merkel B.J."/>
            <person name="Hornburger P."/>
            <person name="Mueller R.-W."/>
            <person name="Bruemmer F."/>
            <person name="Labrenz M."/>
            <person name="Spormann A.M."/>
            <person name="Op den Camp H."/>
            <person name="Overmann J."/>
            <person name="Amann R."/>
            <person name="Jetten M.S.M."/>
            <person name="Mascher T."/>
            <person name="Medema M.H."/>
            <person name="Devos D.P."/>
            <person name="Kaster A.-K."/>
            <person name="Ovreas L."/>
            <person name="Rohde M."/>
            <person name="Galperin M.Y."/>
            <person name="Jogler C."/>
        </authorList>
    </citation>
    <scope>NUCLEOTIDE SEQUENCE [LARGE SCALE GENOMIC DNA]</scope>
    <source>
        <strain evidence="4 5">Enr13</strain>
    </source>
</reference>
<organism evidence="4 5">
    <name type="scientific">Stieleria neptunia</name>
    <dbReference type="NCBI Taxonomy" id="2527979"/>
    <lineage>
        <taxon>Bacteria</taxon>
        <taxon>Pseudomonadati</taxon>
        <taxon>Planctomycetota</taxon>
        <taxon>Planctomycetia</taxon>
        <taxon>Pirellulales</taxon>
        <taxon>Pirellulaceae</taxon>
        <taxon>Stieleria</taxon>
    </lineage>
</organism>
<evidence type="ECO:0000259" key="3">
    <source>
        <dbReference type="PROSITE" id="PS51762"/>
    </source>
</evidence>
<keyword evidence="5" id="KW-1185">Reference proteome</keyword>
<dbReference type="RefSeq" id="WP_145384662.1">
    <property type="nucleotide sequence ID" value="NZ_CP037423.1"/>
</dbReference>
<proteinExistence type="inferred from homology"/>
<dbReference type="AlphaFoldDB" id="A0A518HJ29"/>
<keyword evidence="4" id="KW-0326">Glycosidase</keyword>
<dbReference type="SUPFAM" id="SSF49899">
    <property type="entry name" value="Concanavalin A-like lectins/glucanases"/>
    <property type="match status" value="1"/>
</dbReference>
<dbReference type="InterPro" id="IPR000757">
    <property type="entry name" value="Beta-glucanase-like"/>
</dbReference>
<feature type="domain" description="GH16" evidence="3">
    <location>
        <begin position="26"/>
        <end position="288"/>
    </location>
</feature>
<dbReference type="GO" id="GO:0004553">
    <property type="term" value="F:hydrolase activity, hydrolyzing O-glycosyl compounds"/>
    <property type="evidence" value="ECO:0007669"/>
    <property type="project" value="InterPro"/>
</dbReference>
<dbReference type="Gene3D" id="2.60.120.200">
    <property type="match status" value="1"/>
</dbReference>
<comment type="similarity">
    <text evidence="1">Belongs to the glycosyl hydrolase 16 family.</text>
</comment>
<evidence type="ECO:0000313" key="5">
    <source>
        <dbReference type="Proteomes" id="UP000319004"/>
    </source>
</evidence>
<protein>
    <submittedName>
        <fullName evidence="4">Beta-porphyranase B</fullName>
        <ecNumber evidence="4">3.2.1.178</ecNumber>
    </submittedName>
</protein>
<dbReference type="EC" id="3.2.1.178" evidence="4"/>